<gene>
    <name evidence="4" type="ORF">HF577_29705</name>
</gene>
<evidence type="ECO:0000256" key="1">
    <source>
        <dbReference type="ARBA" id="ARBA00009013"/>
    </source>
</evidence>
<dbReference type="InterPro" id="IPR002645">
    <property type="entry name" value="STAS_dom"/>
</dbReference>
<protein>
    <recommendedName>
        <fullName evidence="2">Anti-sigma factor antagonist</fullName>
    </recommendedName>
</protein>
<evidence type="ECO:0000313" key="5">
    <source>
        <dbReference type="Proteomes" id="UP001296706"/>
    </source>
</evidence>
<evidence type="ECO:0000313" key="4">
    <source>
        <dbReference type="EMBL" id="NMH81258.1"/>
    </source>
</evidence>
<dbReference type="Gene3D" id="3.30.750.24">
    <property type="entry name" value="STAS domain"/>
    <property type="match status" value="1"/>
</dbReference>
<reference evidence="4 5" key="1">
    <citation type="submission" date="2020-04" db="EMBL/GenBank/DDBJ databases">
        <authorList>
            <person name="Klaysubun C."/>
            <person name="Duangmal K."/>
            <person name="Lipun K."/>
        </authorList>
    </citation>
    <scope>NUCLEOTIDE SEQUENCE [LARGE SCALE GENOMIC DNA]</scope>
    <source>
        <strain evidence="4 5">JCM 11839</strain>
    </source>
</reference>
<organism evidence="4 5">
    <name type="scientific">Pseudonocardia xinjiangensis</name>
    <dbReference type="NCBI Taxonomy" id="75289"/>
    <lineage>
        <taxon>Bacteria</taxon>
        <taxon>Bacillati</taxon>
        <taxon>Actinomycetota</taxon>
        <taxon>Actinomycetes</taxon>
        <taxon>Pseudonocardiales</taxon>
        <taxon>Pseudonocardiaceae</taxon>
        <taxon>Pseudonocardia</taxon>
    </lineage>
</organism>
<evidence type="ECO:0000256" key="2">
    <source>
        <dbReference type="RuleBase" id="RU003749"/>
    </source>
</evidence>
<comment type="caution">
    <text evidence="4">The sequence shown here is derived from an EMBL/GenBank/DDBJ whole genome shotgun (WGS) entry which is preliminary data.</text>
</comment>
<accession>A0ABX1RLM1</accession>
<evidence type="ECO:0000259" key="3">
    <source>
        <dbReference type="PROSITE" id="PS50801"/>
    </source>
</evidence>
<dbReference type="PANTHER" id="PTHR33495:SF2">
    <property type="entry name" value="ANTI-SIGMA FACTOR ANTAGONIST TM_1081-RELATED"/>
    <property type="match status" value="1"/>
</dbReference>
<dbReference type="Pfam" id="PF01740">
    <property type="entry name" value="STAS"/>
    <property type="match status" value="1"/>
</dbReference>
<dbReference type="Proteomes" id="UP001296706">
    <property type="component" value="Unassembled WGS sequence"/>
</dbReference>
<sequence length="162" mass="17546">MNRSRGLVVPHIFRHHRMVGDRMTRRFEVASLGSEIPQPRSPVSPRSDLLRVSISEPRPGVLVIAPAGEVDLSTAGLLRKAAYDAVESGPDRLVVDLSGLSFCGSTGLVVLMDTRGHAYSHGVSFRTASATRPVRRVLEITSLLDVLGYRDDLDEALDASGD</sequence>
<dbReference type="CDD" id="cd07043">
    <property type="entry name" value="STAS_anti-anti-sigma_factors"/>
    <property type="match status" value="1"/>
</dbReference>
<dbReference type="InterPro" id="IPR003658">
    <property type="entry name" value="Anti-sigma_ant"/>
</dbReference>
<dbReference type="InterPro" id="IPR036513">
    <property type="entry name" value="STAS_dom_sf"/>
</dbReference>
<proteinExistence type="inferred from homology"/>
<dbReference type="SUPFAM" id="SSF52091">
    <property type="entry name" value="SpoIIaa-like"/>
    <property type="match status" value="1"/>
</dbReference>
<dbReference type="PANTHER" id="PTHR33495">
    <property type="entry name" value="ANTI-SIGMA FACTOR ANTAGONIST TM_1081-RELATED-RELATED"/>
    <property type="match status" value="1"/>
</dbReference>
<name>A0ABX1RLM1_9PSEU</name>
<dbReference type="RefSeq" id="WP_169399293.1">
    <property type="nucleotide sequence ID" value="NZ_BAAAJH010000009.1"/>
</dbReference>
<comment type="similarity">
    <text evidence="1 2">Belongs to the anti-sigma-factor antagonist family.</text>
</comment>
<dbReference type="NCBIfam" id="TIGR00377">
    <property type="entry name" value="ant_ant_sig"/>
    <property type="match status" value="1"/>
</dbReference>
<dbReference type="EMBL" id="JAAXKY010000137">
    <property type="protein sequence ID" value="NMH81258.1"/>
    <property type="molecule type" value="Genomic_DNA"/>
</dbReference>
<keyword evidence="5" id="KW-1185">Reference proteome</keyword>
<feature type="domain" description="STAS" evidence="3">
    <location>
        <begin position="59"/>
        <end position="160"/>
    </location>
</feature>
<dbReference type="PROSITE" id="PS50801">
    <property type="entry name" value="STAS"/>
    <property type="match status" value="1"/>
</dbReference>